<dbReference type="PROSITE" id="PS50106">
    <property type="entry name" value="PDZ"/>
    <property type="match status" value="1"/>
</dbReference>
<dbReference type="CDD" id="cd06782">
    <property type="entry name" value="cpPDZ_CPP-like"/>
    <property type="match status" value="1"/>
</dbReference>
<feature type="transmembrane region" description="Helical" evidence="6">
    <location>
        <begin position="18"/>
        <end position="39"/>
    </location>
</feature>
<keyword evidence="4 5" id="KW-0720">Serine protease</keyword>
<dbReference type="EMBL" id="LDYG01000028">
    <property type="protein sequence ID" value="KUP06470.1"/>
    <property type="molecule type" value="Genomic_DNA"/>
</dbReference>
<dbReference type="InterPro" id="IPR029045">
    <property type="entry name" value="ClpP/crotonase-like_dom_sf"/>
</dbReference>
<evidence type="ECO:0000313" key="8">
    <source>
        <dbReference type="EMBL" id="KUP06470.1"/>
    </source>
</evidence>
<feature type="domain" description="PDZ" evidence="7">
    <location>
        <begin position="97"/>
        <end position="171"/>
    </location>
</feature>
<dbReference type="GO" id="GO:0004175">
    <property type="term" value="F:endopeptidase activity"/>
    <property type="evidence" value="ECO:0007669"/>
    <property type="project" value="TreeGrafter"/>
</dbReference>
<dbReference type="SUPFAM" id="SSF50156">
    <property type="entry name" value="PDZ domain-like"/>
    <property type="match status" value="1"/>
</dbReference>
<comment type="similarity">
    <text evidence="1 5">Belongs to the peptidase S41A family.</text>
</comment>
<dbReference type="Gene3D" id="2.30.42.10">
    <property type="match status" value="1"/>
</dbReference>
<comment type="caution">
    <text evidence="8">The sequence shown here is derived from an EMBL/GenBank/DDBJ whole genome shotgun (WGS) entry which is preliminary data.</text>
</comment>
<evidence type="ECO:0000256" key="2">
    <source>
        <dbReference type="ARBA" id="ARBA00022670"/>
    </source>
</evidence>
<proteinExistence type="inferred from homology"/>
<keyword evidence="3 5" id="KW-0378">Hydrolase</keyword>
<dbReference type="Pfam" id="PF22694">
    <property type="entry name" value="CtpB_N-like"/>
    <property type="match status" value="1"/>
</dbReference>
<evidence type="ECO:0000259" key="7">
    <source>
        <dbReference type="PROSITE" id="PS50106"/>
    </source>
</evidence>
<dbReference type="Pfam" id="PF01471">
    <property type="entry name" value="PG_binding_1"/>
    <property type="match status" value="1"/>
</dbReference>
<dbReference type="OrthoDB" id="9812068at2"/>
<dbReference type="Gene3D" id="3.30.750.44">
    <property type="match status" value="1"/>
</dbReference>
<dbReference type="CDD" id="cd07560">
    <property type="entry name" value="Peptidase_S41_CPP"/>
    <property type="match status" value="1"/>
</dbReference>
<dbReference type="Gene3D" id="3.90.226.10">
    <property type="entry name" value="2-enoyl-CoA Hydratase, Chain A, domain 1"/>
    <property type="match status" value="1"/>
</dbReference>
<keyword evidence="2 5" id="KW-0645">Protease</keyword>
<dbReference type="NCBIfam" id="TIGR00225">
    <property type="entry name" value="prc"/>
    <property type="match status" value="1"/>
</dbReference>
<dbReference type="InterPro" id="IPR002477">
    <property type="entry name" value="Peptidoglycan-bd-like"/>
</dbReference>
<sequence>MEEQNENRGYFKIKKFQLIILTILLVVFTAGITTFALTFGDEKAVEVGIPPRLEFDKLYEAYDQLQNEYYTDVNQEELVNGAINGMLDALEDPYSDYMSVSEAEQFNQVISSSFEGIGAEIQEKDGYIIVVSPIKGSPAEQAGLLPNDKILEVDGESIQGMSSTEAVMLIRGEKGSDVSLTIERPGTSENLTITITRDEIPIQTVYSEMKDSTAIIQITSFSENTYSELLEALDQAESEGMEKLIIDVRQNPGGLLDQAIEIANLFIPEGQNILQIEDRDGVKTPVVAEDGRKITVPTVMLIDEGSASASEILAGAAKESGAIELVGVKTFGKGTVQTTKGFNDGSNMKYTTSKWLTPDGNWIHETGIEPDHVAELPNYASLSYINPDEVFKEGDVEEEIKVAEEVLTILGYEPGDIDGLFSAETTDSLLKFQSENSLEETGVLEGETTYQLMTALRSKLKEDDPQINKARELLGDTVQFPEQEKSENE</sequence>
<dbReference type="Pfam" id="PF03572">
    <property type="entry name" value="Peptidase_S41"/>
    <property type="match status" value="1"/>
</dbReference>
<dbReference type="GO" id="GO:0008236">
    <property type="term" value="F:serine-type peptidase activity"/>
    <property type="evidence" value="ECO:0007669"/>
    <property type="project" value="UniProtKB-KW"/>
</dbReference>
<dbReference type="GO" id="GO:0007165">
    <property type="term" value="P:signal transduction"/>
    <property type="evidence" value="ECO:0007669"/>
    <property type="project" value="TreeGrafter"/>
</dbReference>
<gene>
    <name evidence="8" type="ORF">Q75_08035</name>
</gene>
<dbReference type="PANTHER" id="PTHR32060:SF30">
    <property type="entry name" value="CARBOXY-TERMINAL PROCESSING PROTEASE CTPA"/>
    <property type="match status" value="1"/>
</dbReference>
<keyword evidence="9" id="KW-1185">Reference proteome</keyword>
<evidence type="ECO:0000256" key="6">
    <source>
        <dbReference type="SAM" id="Phobius"/>
    </source>
</evidence>
<evidence type="ECO:0000313" key="9">
    <source>
        <dbReference type="Proteomes" id="UP000074108"/>
    </source>
</evidence>
<dbReference type="GO" id="GO:0006508">
    <property type="term" value="P:proteolysis"/>
    <property type="evidence" value="ECO:0007669"/>
    <property type="project" value="UniProtKB-KW"/>
</dbReference>
<dbReference type="SMART" id="SM00245">
    <property type="entry name" value="TSPc"/>
    <property type="match status" value="1"/>
</dbReference>
<keyword evidence="6" id="KW-1133">Transmembrane helix</keyword>
<dbReference type="RefSeq" id="WP_153007677.1">
    <property type="nucleotide sequence ID" value="NZ_LDYG01000028.1"/>
</dbReference>
<dbReference type="STRING" id="1150625.Q75_08035"/>
<dbReference type="InterPro" id="IPR001478">
    <property type="entry name" value="PDZ"/>
</dbReference>
<dbReference type="InterPro" id="IPR055210">
    <property type="entry name" value="CtpA/B_N"/>
</dbReference>
<dbReference type="SMART" id="SM00228">
    <property type="entry name" value="PDZ"/>
    <property type="match status" value="1"/>
</dbReference>
<dbReference type="SUPFAM" id="SSF52096">
    <property type="entry name" value="ClpP/crotonase"/>
    <property type="match status" value="1"/>
</dbReference>
<evidence type="ECO:0000256" key="3">
    <source>
        <dbReference type="ARBA" id="ARBA00022801"/>
    </source>
</evidence>
<evidence type="ECO:0000256" key="4">
    <source>
        <dbReference type="ARBA" id="ARBA00022825"/>
    </source>
</evidence>
<dbReference type="InterPro" id="IPR005151">
    <property type="entry name" value="Tail-specific_protease"/>
</dbReference>
<dbReference type="InterPro" id="IPR036366">
    <property type="entry name" value="PGBDSf"/>
</dbReference>
<dbReference type="SUPFAM" id="SSF47090">
    <property type="entry name" value="PGBD-like"/>
    <property type="match status" value="1"/>
</dbReference>
<dbReference type="InterPro" id="IPR004447">
    <property type="entry name" value="Peptidase_S41A"/>
</dbReference>
<reference evidence="8 9" key="1">
    <citation type="journal article" date="2016" name="Front. Microbiol.">
        <title>Microevolution Analysis of Bacillus coahuilensis Unveils Differences in Phosphorus Acquisition Strategies and Their Regulation.</title>
        <authorList>
            <person name="Gomez-Lunar Z."/>
            <person name="Hernandez-Gonzalez I."/>
            <person name="Rodriguez-Torres M.D."/>
            <person name="Souza V."/>
            <person name="Olmedo-Alvarez G."/>
        </authorList>
    </citation>
    <scope>NUCLEOTIDE SEQUENCE [LARGE SCALE GENOMIC DNA]</scope>
    <source>
        <strain evidence="9">p1.1.43</strain>
    </source>
</reference>
<name>A0A147K8E3_9BACI</name>
<dbReference type="AlphaFoldDB" id="A0A147K8E3"/>
<dbReference type="Gene3D" id="1.10.101.10">
    <property type="entry name" value="PGBD-like superfamily/PGBD"/>
    <property type="match status" value="1"/>
</dbReference>
<dbReference type="FunFam" id="2.30.42.10:FF:000063">
    <property type="entry name" value="Peptidase, S41 family"/>
    <property type="match status" value="1"/>
</dbReference>
<dbReference type="InterPro" id="IPR036365">
    <property type="entry name" value="PGBD-like_sf"/>
</dbReference>
<keyword evidence="6" id="KW-0812">Transmembrane</keyword>
<evidence type="ECO:0000256" key="5">
    <source>
        <dbReference type="RuleBase" id="RU004404"/>
    </source>
</evidence>
<dbReference type="InterPro" id="IPR041489">
    <property type="entry name" value="PDZ_6"/>
</dbReference>
<dbReference type="PATRIC" id="fig|1150625.3.peg.1698"/>
<dbReference type="InterPro" id="IPR036034">
    <property type="entry name" value="PDZ_sf"/>
</dbReference>
<dbReference type="Pfam" id="PF17820">
    <property type="entry name" value="PDZ_6"/>
    <property type="match status" value="1"/>
</dbReference>
<organism evidence="8 9">
    <name type="scientific">Bacillus coahuilensis p1.1.43</name>
    <dbReference type="NCBI Taxonomy" id="1150625"/>
    <lineage>
        <taxon>Bacteria</taxon>
        <taxon>Bacillati</taxon>
        <taxon>Bacillota</taxon>
        <taxon>Bacilli</taxon>
        <taxon>Bacillales</taxon>
        <taxon>Bacillaceae</taxon>
        <taxon>Bacillus</taxon>
    </lineage>
</organism>
<accession>A0A147K8E3</accession>
<keyword evidence="6" id="KW-0472">Membrane</keyword>
<evidence type="ECO:0000256" key="1">
    <source>
        <dbReference type="ARBA" id="ARBA00009179"/>
    </source>
</evidence>
<protein>
    <submittedName>
        <fullName evidence="8">Peptidase S41</fullName>
    </submittedName>
</protein>
<dbReference type="GO" id="GO:0030288">
    <property type="term" value="C:outer membrane-bounded periplasmic space"/>
    <property type="evidence" value="ECO:0007669"/>
    <property type="project" value="TreeGrafter"/>
</dbReference>
<dbReference type="PANTHER" id="PTHR32060">
    <property type="entry name" value="TAIL-SPECIFIC PROTEASE"/>
    <property type="match status" value="1"/>
</dbReference>
<dbReference type="Proteomes" id="UP000074108">
    <property type="component" value="Unassembled WGS sequence"/>
</dbReference>